<sequence length="566" mass="64560">MTFLGGLVHETNVFEVALFPDMVCRSICFAFVFAFCLYVITLLVFRWADYVSRRAPYETGVSDVAFVSGVTGNARCFVGKLFYRCEPITFTESMKRLMLPFWGIAFLCWIPWLIIYWPGSMRDDTIAQLLQSSGLHGYYTQHPIFDTFFFDIFWSVGEVLGNLRYGLGAYSIFQALALSLVAALVLCYLRKIGTPRFFIIISLVFFSTSYVVVGVVPTMGKDSLHAVFMAPLALFFIEGCRTRGTVFRRKTVLALFMIFIALSVMTKRTGLAVIICGTLFLIIVSKGNRLRIFISTLIAVLLVQCVWNPLSVRFTGADETPGREVYGLITQPIGRVQAENPDGITEHERKLLSGFMDVEAAGDLYNPWRTDETVWSYKDDSTLGDKIDAVKAWCSIGLRNVKEYVKAYVGFTYGWFYVWQAFSYPVDSQYLFTERYMEQWRSYNENPRNIDDILSPLQEPMERPQWANDAAKDLSEQGRQRYGNPLKSMALYVTYIPLIIGSYLLTRKRWHGLAAWTFLGFDVVSLYLSPLALFWYPAVVYFMIPAFSGLIFVPDPSNGEIGRTRI</sequence>
<comment type="caution">
    <text evidence="2">The sequence shown here is derived from an EMBL/GenBank/DDBJ whole genome shotgun (WGS) entry which is preliminary data.</text>
</comment>
<protein>
    <submittedName>
        <fullName evidence="2">Sortase B cell surface sorting signal</fullName>
    </submittedName>
</protein>
<evidence type="ECO:0000313" key="2">
    <source>
        <dbReference type="EMBL" id="KFI82572.1"/>
    </source>
</evidence>
<reference evidence="2 3" key="1">
    <citation type="submission" date="2014-03" db="EMBL/GenBank/DDBJ databases">
        <title>Genomics of Bifidobacteria.</title>
        <authorList>
            <person name="Ventura M."/>
            <person name="Milani C."/>
            <person name="Lugli G.A."/>
        </authorList>
    </citation>
    <scope>NUCLEOTIDE SEQUENCE [LARGE SCALE GENOMIC DNA]</scope>
    <source>
        <strain evidence="2 3">LMG 21816</strain>
    </source>
</reference>
<feature type="transmembrane region" description="Helical" evidence="1">
    <location>
        <begin position="196"/>
        <end position="217"/>
    </location>
</feature>
<gene>
    <name evidence="2" type="ORF">BPULL_2157</name>
</gene>
<feature type="transmembrane region" description="Helical" evidence="1">
    <location>
        <begin position="290"/>
        <end position="307"/>
    </location>
</feature>
<feature type="transmembrane region" description="Helical" evidence="1">
    <location>
        <begin position="97"/>
        <end position="117"/>
    </location>
</feature>
<accession>A0A7V8HPV6</accession>
<keyword evidence="1" id="KW-0472">Membrane</keyword>
<feature type="transmembrane region" description="Helical" evidence="1">
    <location>
        <begin position="223"/>
        <end position="240"/>
    </location>
</feature>
<feature type="transmembrane region" description="Helical" evidence="1">
    <location>
        <begin position="252"/>
        <end position="284"/>
    </location>
</feature>
<dbReference type="Pfam" id="PF19484">
    <property type="entry name" value="DUF6020"/>
    <property type="match status" value="1"/>
</dbReference>
<dbReference type="InterPro" id="IPR046062">
    <property type="entry name" value="DUF6020"/>
</dbReference>
<feature type="transmembrane region" description="Helical" evidence="1">
    <location>
        <begin position="534"/>
        <end position="553"/>
    </location>
</feature>
<feature type="transmembrane region" description="Helical" evidence="1">
    <location>
        <begin position="22"/>
        <end position="45"/>
    </location>
</feature>
<keyword evidence="1" id="KW-0812">Transmembrane</keyword>
<evidence type="ECO:0000313" key="3">
    <source>
        <dbReference type="Proteomes" id="UP000029109"/>
    </source>
</evidence>
<feature type="transmembrane region" description="Helical" evidence="1">
    <location>
        <begin position="167"/>
        <end position="189"/>
    </location>
</feature>
<proteinExistence type="predicted"/>
<name>A0A7V8HPV6_9BIFI</name>
<dbReference type="Proteomes" id="UP000029109">
    <property type="component" value="Unassembled WGS sequence"/>
</dbReference>
<feature type="transmembrane region" description="Helical" evidence="1">
    <location>
        <begin position="489"/>
        <end position="506"/>
    </location>
</feature>
<keyword evidence="1" id="KW-1133">Transmembrane helix</keyword>
<evidence type="ECO:0000256" key="1">
    <source>
        <dbReference type="SAM" id="Phobius"/>
    </source>
</evidence>
<organism evidence="2 3">
    <name type="scientific">Bifidobacterium pullorum</name>
    <dbReference type="NCBI Taxonomy" id="78448"/>
    <lineage>
        <taxon>Bacteria</taxon>
        <taxon>Bacillati</taxon>
        <taxon>Actinomycetota</taxon>
        <taxon>Actinomycetes</taxon>
        <taxon>Bifidobacteriales</taxon>
        <taxon>Bifidobacteriaceae</taxon>
        <taxon>Bifidobacterium</taxon>
    </lineage>
</organism>
<dbReference type="AlphaFoldDB" id="A0A7V8HPV6"/>
<dbReference type="EMBL" id="JGZJ01000008">
    <property type="protein sequence ID" value="KFI82572.1"/>
    <property type="molecule type" value="Genomic_DNA"/>
</dbReference>